<evidence type="ECO:0000259" key="3">
    <source>
        <dbReference type="Pfam" id="PF00535"/>
    </source>
</evidence>
<dbReference type="InterPro" id="IPR029044">
    <property type="entry name" value="Nucleotide-diphossugar_trans"/>
</dbReference>
<keyword evidence="1" id="KW-0808">Transferase</keyword>
<protein>
    <recommendedName>
        <fullName evidence="7">Glycosyl transferase family 2</fullName>
    </recommendedName>
</protein>
<feature type="domain" description="Galactosyltransferase C-terminal" evidence="4">
    <location>
        <begin position="182"/>
        <end position="238"/>
    </location>
</feature>
<dbReference type="EMBL" id="JFKE01000004">
    <property type="protein sequence ID" value="KAJ55490.1"/>
    <property type="molecule type" value="Genomic_DNA"/>
</dbReference>
<dbReference type="PANTHER" id="PTHR43685:SF3">
    <property type="entry name" value="SLR2126 PROTEIN"/>
    <property type="match status" value="1"/>
</dbReference>
<reference evidence="5 6" key="1">
    <citation type="submission" date="2014-03" db="EMBL/GenBank/DDBJ databases">
        <title>Draft Genome Sequence of Actibacterium mucosum KCTC 23349, a Marine Alphaproteobacterium with Complex Ionic Requirements Isolated from Mediterranean Seawater at Malvarrosa Beach, Valencia, Spain.</title>
        <authorList>
            <person name="Arahal D.R."/>
            <person name="Shao Z."/>
            <person name="Lai Q."/>
            <person name="Pujalte M.J."/>
        </authorList>
    </citation>
    <scope>NUCLEOTIDE SEQUENCE [LARGE SCALE GENOMIC DNA]</scope>
    <source>
        <strain evidence="5 6">KCTC 23349</strain>
    </source>
</reference>
<dbReference type="PANTHER" id="PTHR43685">
    <property type="entry name" value="GLYCOSYLTRANSFERASE"/>
    <property type="match status" value="1"/>
</dbReference>
<dbReference type="SUPFAM" id="SSF53448">
    <property type="entry name" value="Nucleotide-diphospho-sugar transferases"/>
    <property type="match status" value="1"/>
</dbReference>
<dbReference type="Gene3D" id="3.90.550.10">
    <property type="entry name" value="Spore Coat Polysaccharide Biosynthesis Protein SpsA, Chain A"/>
    <property type="match status" value="1"/>
</dbReference>
<dbReference type="InterPro" id="IPR050834">
    <property type="entry name" value="Glycosyltransf_2"/>
</dbReference>
<dbReference type="Proteomes" id="UP000026249">
    <property type="component" value="Unassembled WGS sequence"/>
</dbReference>
<evidence type="ECO:0000256" key="2">
    <source>
        <dbReference type="SAM" id="MobiDB-lite"/>
    </source>
</evidence>
<evidence type="ECO:0000256" key="1">
    <source>
        <dbReference type="ARBA" id="ARBA00022679"/>
    </source>
</evidence>
<feature type="region of interest" description="Disordered" evidence="2">
    <location>
        <begin position="258"/>
        <end position="278"/>
    </location>
</feature>
<dbReference type="GO" id="GO:0016740">
    <property type="term" value="F:transferase activity"/>
    <property type="evidence" value="ECO:0007669"/>
    <property type="project" value="UniProtKB-KW"/>
</dbReference>
<dbReference type="Pfam" id="PF02709">
    <property type="entry name" value="Glyco_transf_7C"/>
    <property type="match status" value="1"/>
</dbReference>
<keyword evidence="6" id="KW-1185">Reference proteome</keyword>
<dbReference type="OrthoDB" id="7265025at2"/>
<dbReference type="STRING" id="1454373.ACMU_12415"/>
<name>A0A037ZGB9_9RHOB</name>
<evidence type="ECO:0000259" key="4">
    <source>
        <dbReference type="Pfam" id="PF02709"/>
    </source>
</evidence>
<dbReference type="CDD" id="cd06420">
    <property type="entry name" value="GT2_Chondriotin_Pol_N"/>
    <property type="match status" value="1"/>
</dbReference>
<comment type="caution">
    <text evidence="5">The sequence shown here is derived from an EMBL/GenBank/DDBJ whole genome shotgun (WGS) entry which is preliminary data.</text>
</comment>
<evidence type="ECO:0000313" key="5">
    <source>
        <dbReference type="EMBL" id="KAJ55490.1"/>
    </source>
</evidence>
<dbReference type="InterPro" id="IPR001173">
    <property type="entry name" value="Glyco_trans_2-like"/>
</dbReference>
<organism evidence="5 6">
    <name type="scientific">Actibacterium mucosum KCTC 23349</name>
    <dbReference type="NCBI Taxonomy" id="1454373"/>
    <lineage>
        <taxon>Bacteria</taxon>
        <taxon>Pseudomonadati</taxon>
        <taxon>Pseudomonadota</taxon>
        <taxon>Alphaproteobacteria</taxon>
        <taxon>Rhodobacterales</taxon>
        <taxon>Roseobacteraceae</taxon>
        <taxon>Actibacterium</taxon>
    </lineage>
</organism>
<evidence type="ECO:0008006" key="7">
    <source>
        <dbReference type="Google" id="ProtNLM"/>
    </source>
</evidence>
<gene>
    <name evidence="5" type="ORF">ACMU_12415</name>
</gene>
<accession>A0A037ZGB9</accession>
<proteinExistence type="predicted"/>
<dbReference type="RefSeq" id="WP_051588263.1">
    <property type="nucleotide sequence ID" value="NZ_JFKE01000004.1"/>
</dbReference>
<dbReference type="Pfam" id="PF00535">
    <property type="entry name" value="Glycos_transf_2"/>
    <property type="match status" value="1"/>
</dbReference>
<feature type="domain" description="Glycosyltransferase 2-like" evidence="3">
    <location>
        <begin position="5"/>
        <end position="109"/>
    </location>
</feature>
<dbReference type="InterPro" id="IPR027791">
    <property type="entry name" value="Galactosyl_T_C"/>
</dbReference>
<sequence length="278" mass="30725">MRCDLIISTYNNPRALALTLLSVANQTRTPETVLIADDGSGKETAQVVEAFGQAHPHIHVRHIWHEDRGFEKNAILNKAIAASDADYLVFIDGDCLIHPRFVARHLQLAHPKRFMSGSLLRLNADATAGVTEGDVTNGQVFDRAWLRRNGTTKRFSARLKAGALPQSVASLLEVIYPVRRNWCGANASAFRDAILAVNGMNETMKYGGEDKEFGLRLMNAGLKGRHIRFTAPLVHLDHPRGYRDEAQIAENRAKLAETRNSGRTWTPDGISKDALPVA</sequence>
<evidence type="ECO:0000313" key="6">
    <source>
        <dbReference type="Proteomes" id="UP000026249"/>
    </source>
</evidence>
<dbReference type="AlphaFoldDB" id="A0A037ZGB9"/>